<dbReference type="Proteomes" id="UP000682892">
    <property type="component" value="Unassembled WGS sequence"/>
</dbReference>
<dbReference type="STRING" id="7159.Q17M68"/>
<keyword evidence="4" id="KW-0238">DNA-binding</keyword>
<proteinExistence type="inferred from homology"/>
<dbReference type="InterPro" id="IPR019525">
    <property type="entry name" value="Nrf1_NLS/DNA-bd_dimer"/>
</dbReference>
<name>Q17M68_AEDAE</name>
<evidence type="ECO:0000256" key="6">
    <source>
        <dbReference type="ARBA" id="ARBA00023242"/>
    </source>
</evidence>
<organism evidence="9 10">
    <name type="scientific">Aedes aegypti</name>
    <name type="common">Yellowfever mosquito</name>
    <name type="synonym">Culex aegypti</name>
    <dbReference type="NCBI Taxonomy" id="7159"/>
    <lineage>
        <taxon>Eukaryota</taxon>
        <taxon>Metazoa</taxon>
        <taxon>Ecdysozoa</taxon>
        <taxon>Arthropoda</taxon>
        <taxon>Hexapoda</taxon>
        <taxon>Insecta</taxon>
        <taxon>Pterygota</taxon>
        <taxon>Neoptera</taxon>
        <taxon>Endopterygota</taxon>
        <taxon>Diptera</taxon>
        <taxon>Nematocera</taxon>
        <taxon>Culicoidea</taxon>
        <taxon>Culicidae</taxon>
        <taxon>Culicinae</taxon>
        <taxon>Aedini</taxon>
        <taxon>Aedes</taxon>
        <taxon>Stegomyia</taxon>
    </lineage>
</organism>
<dbReference type="EMBL" id="CH477208">
    <property type="protein sequence ID" value="EAT47777.1"/>
    <property type="molecule type" value="Genomic_DNA"/>
</dbReference>
<dbReference type="OMA" id="EVEPSWA"/>
<evidence type="ECO:0000313" key="9">
    <source>
        <dbReference type="EMBL" id="EAT47777.1"/>
    </source>
</evidence>
<comment type="similarity">
    <text evidence="2">Belongs to the NRF1/Ewg family.</text>
</comment>
<dbReference type="InterPro" id="IPR039142">
    <property type="entry name" value="NRF1/Ewg"/>
</dbReference>
<evidence type="ECO:0000256" key="4">
    <source>
        <dbReference type="ARBA" id="ARBA00023125"/>
    </source>
</evidence>
<dbReference type="AlphaFoldDB" id="Q17M68"/>
<dbReference type="VEuPathDB" id="VectorBase:AAEL001119"/>
<reference evidence="9" key="3">
    <citation type="submission" date="2012-09" db="EMBL/GenBank/DDBJ databases">
        <authorList>
            <consortium name="VectorBase"/>
        </authorList>
    </citation>
    <scope>NUCLEOTIDE SEQUENCE</scope>
    <source>
        <strain evidence="9">Liverpool</strain>
    </source>
</reference>
<evidence type="ECO:0000256" key="2">
    <source>
        <dbReference type="ARBA" id="ARBA00005713"/>
    </source>
</evidence>
<dbReference type="PhylomeDB" id="Q17M68"/>
<protein>
    <submittedName>
        <fullName evidence="9">AAEL001119-PA</fullName>
    </submittedName>
</protein>
<dbReference type="GO" id="GO:0005634">
    <property type="term" value="C:nucleus"/>
    <property type="evidence" value="ECO:0007669"/>
    <property type="project" value="UniProtKB-SubCell"/>
</dbReference>
<comment type="subcellular location">
    <subcellularLocation>
        <location evidence="1">Nucleus</location>
    </subcellularLocation>
</comment>
<gene>
    <name evidence="9" type="ORF">AaeL_AAEL001119</name>
</gene>
<dbReference type="GO" id="GO:0003677">
    <property type="term" value="F:DNA binding"/>
    <property type="evidence" value="ECO:0007669"/>
    <property type="project" value="UniProtKB-KW"/>
</dbReference>
<feature type="region of interest" description="Disordered" evidence="7">
    <location>
        <begin position="70"/>
        <end position="90"/>
    </location>
</feature>
<sequence length="650" mass="71031">MDAVEEMDLIEDDNITGASDDDDDDNPSSPGSAYDDGTNLIDVAMENEVTAQLVAAGVVGVAAAAAITSSKKKKRPHSFETNPSIRKRQQNRLLRKLRQTIFEYATRVGQQAVVLVATPGKPNNIFKVFGAKPLEDVLKNLRPNVMDKLDEALAAQAPPRVQDDPSLFELPPLIIDGIPTPVEKMTQAQLRAFIPLMLKYSTGRGKPGWGRDSTRPAWWPKELPWANVRMDARTEEEKQKISWTHALRKIVINCYKYHGREDLLPAFSEEDEKANAIATANSNVSMQRLLRWFTVNPILTSVSTFWAIHGTLRLTWDSSILLLSIQHMSSTRSPSRYQVEQIKIQNTNVITTTTTGGNSLASSSTTGGQQIVIQHQPTHTTITTTAANPHQTTQIIKEVSDGTIQIQQHPSPTQTLNAQVCLDSMALSDVDVRTNPFCYRNIDVRSNYKQRSLLSLQYTHTVLQTIQNPDGTVSIIQVDPNNPIITLPDGTTAQVQGIATVTQNDGGVHTIQTISDGQGESMSVDLTEATLGQDGQLIITGEDGQGTLLRCCGMITVPVSTQMYQTMVANIQQLPNGDGTVCITPMQVENGETMETITVGPGMHQMMIQGPPGSEPQVLQVLSLKDASVLTKAMAAIGEVKDDATISIEH</sequence>
<evidence type="ECO:0000256" key="3">
    <source>
        <dbReference type="ARBA" id="ARBA00023015"/>
    </source>
</evidence>
<keyword evidence="3" id="KW-0805">Transcription regulation</keyword>
<evidence type="ECO:0000313" key="10">
    <source>
        <dbReference type="Proteomes" id="UP000682892"/>
    </source>
</evidence>
<dbReference type="PANTHER" id="PTHR20338">
    <property type="entry name" value="NUCLEAR RESPIRATORY FACTOR 1"/>
    <property type="match status" value="1"/>
</dbReference>
<dbReference type="GO" id="GO:0003700">
    <property type="term" value="F:DNA-binding transcription factor activity"/>
    <property type="evidence" value="ECO:0007669"/>
    <property type="project" value="InterPro"/>
</dbReference>
<keyword evidence="6" id="KW-0539">Nucleus</keyword>
<reference evidence="9" key="2">
    <citation type="journal article" date="2007" name="Science">
        <title>Genome sequence of Aedes aegypti, a major arbovirus vector.</title>
        <authorList>
            <person name="Nene V."/>
            <person name="Wortman J.R."/>
            <person name="Lawson D."/>
            <person name="Haas B."/>
            <person name="Kodira C."/>
            <person name="Tu Z.J."/>
            <person name="Loftus B."/>
            <person name="Xi Z."/>
            <person name="Megy K."/>
            <person name="Grabherr M."/>
            <person name="Ren Q."/>
            <person name="Zdobnov E.M."/>
            <person name="Lobo N.F."/>
            <person name="Campbell K.S."/>
            <person name="Brown S.E."/>
            <person name="Bonaldo M.F."/>
            <person name="Zhu J."/>
            <person name="Sinkins S.P."/>
            <person name="Hogenkamp D.G."/>
            <person name="Amedeo P."/>
            <person name="Arensburger P."/>
            <person name="Atkinson P.W."/>
            <person name="Bidwell S."/>
            <person name="Biedler J."/>
            <person name="Birney E."/>
            <person name="Bruggner R.V."/>
            <person name="Costas J."/>
            <person name="Coy M.R."/>
            <person name="Crabtree J."/>
            <person name="Crawford M."/>
            <person name="Debruyn B."/>
            <person name="Decaprio D."/>
            <person name="Eiglmeier K."/>
            <person name="Eisenstadt E."/>
            <person name="El-Dorry H."/>
            <person name="Gelbart W.M."/>
            <person name="Gomes S.L."/>
            <person name="Hammond M."/>
            <person name="Hannick L.I."/>
            <person name="Hogan J.R."/>
            <person name="Holmes M.H."/>
            <person name="Jaffe D."/>
            <person name="Johnston J.S."/>
            <person name="Kennedy R.C."/>
            <person name="Koo H."/>
            <person name="Kravitz S."/>
            <person name="Kriventseva E.V."/>
            <person name="Kulp D."/>
            <person name="Labutti K."/>
            <person name="Lee E."/>
            <person name="Li S."/>
            <person name="Lovin D.D."/>
            <person name="Mao C."/>
            <person name="Mauceli E."/>
            <person name="Menck C.F."/>
            <person name="Miller J.R."/>
            <person name="Montgomery P."/>
            <person name="Mori A."/>
            <person name="Nascimento A.L."/>
            <person name="Naveira H.F."/>
            <person name="Nusbaum C."/>
            <person name="O'leary S."/>
            <person name="Orvis J."/>
            <person name="Pertea M."/>
            <person name="Quesneville H."/>
            <person name="Reidenbach K.R."/>
            <person name="Rogers Y.H."/>
            <person name="Roth C.W."/>
            <person name="Schneider J.R."/>
            <person name="Schatz M."/>
            <person name="Shumway M."/>
            <person name="Stanke M."/>
            <person name="Stinson E.O."/>
            <person name="Tubio J.M."/>
            <person name="Vanzee J.P."/>
            <person name="Verjovski-Almeida S."/>
            <person name="Werner D."/>
            <person name="White O."/>
            <person name="Wyder S."/>
            <person name="Zeng Q."/>
            <person name="Zhao Q."/>
            <person name="Zhao Y."/>
            <person name="Hill C.A."/>
            <person name="Raikhel A.S."/>
            <person name="Soares M.B."/>
            <person name="Knudson D.L."/>
            <person name="Lee N.H."/>
            <person name="Galagan J."/>
            <person name="Salzberg S.L."/>
            <person name="Paulsen I.T."/>
            <person name="Dimopoulos G."/>
            <person name="Collins F.H."/>
            <person name="Birren B."/>
            <person name="Fraser-Liggett C.M."/>
            <person name="Severson D.W."/>
        </authorList>
    </citation>
    <scope>NUCLEOTIDE SEQUENCE [LARGE SCALE GENOMIC DNA]</scope>
    <source>
        <strain evidence="9">Liverpool</strain>
    </source>
</reference>
<keyword evidence="5" id="KW-0804">Transcription</keyword>
<dbReference type="Pfam" id="PF10491">
    <property type="entry name" value="Nrf1_DNA-bind"/>
    <property type="match status" value="1"/>
</dbReference>
<accession>Q17M68</accession>
<evidence type="ECO:0000256" key="1">
    <source>
        <dbReference type="ARBA" id="ARBA00004123"/>
    </source>
</evidence>
<dbReference type="GO" id="GO:0006357">
    <property type="term" value="P:regulation of transcription by RNA polymerase II"/>
    <property type="evidence" value="ECO:0007669"/>
    <property type="project" value="InterPro"/>
</dbReference>
<feature type="domain" description="Nuclear respiratory factor 1 NLS/DNA-binding dimerisation" evidence="8">
    <location>
        <begin position="57"/>
        <end position="267"/>
    </location>
</feature>
<evidence type="ECO:0000256" key="7">
    <source>
        <dbReference type="SAM" id="MobiDB-lite"/>
    </source>
</evidence>
<feature type="compositionally biased region" description="Acidic residues" evidence="7">
    <location>
        <begin position="1"/>
        <end position="26"/>
    </location>
</feature>
<evidence type="ECO:0000259" key="8">
    <source>
        <dbReference type="Pfam" id="PF10491"/>
    </source>
</evidence>
<feature type="region of interest" description="Disordered" evidence="7">
    <location>
        <begin position="1"/>
        <end position="37"/>
    </location>
</feature>
<reference evidence="9" key="1">
    <citation type="submission" date="2005-10" db="EMBL/GenBank/DDBJ databases">
        <authorList>
            <person name="Loftus B.J."/>
            <person name="Nene V.M."/>
            <person name="Hannick L.I."/>
            <person name="Bidwell S."/>
            <person name="Haas B."/>
            <person name="Amedeo P."/>
            <person name="Orvis J."/>
            <person name="Wortman J.R."/>
            <person name="White O.R."/>
            <person name="Salzberg S."/>
            <person name="Shumway M."/>
            <person name="Koo H."/>
            <person name="Zhao Y."/>
            <person name="Holmes M."/>
            <person name="Miller J."/>
            <person name="Schatz M."/>
            <person name="Pop M."/>
            <person name="Pai G."/>
            <person name="Utterback T."/>
            <person name="Rogers Y.-H."/>
            <person name="Kravitz S."/>
            <person name="Fraser C.M."/>
        </authorList>
    </citation>
    <scope>NUCLEOTIDE SEQUENCE</scope>
    <source>
        <strain evidence="9">Liverpool</strain>
    </source>
</reference>
<evidence type="ECO:0000256" key="5">
    <source>
        <dbReference type="ARBA" id="ARBA00023163"/>
    </source>
</evidence>